<dbReference type="EMBL" id="UYRT01000157">
    <property type="protein sequence ID" value="VDK27613.1"/>
    <property type="molecule type" value="Genomic_DNA"/>
</dbReference>
<feature type="region of interest" description="Disordered" evidence="1">
    <location>
        <begin position="1"/>
        <end position="24"/>
    </location>
</feature>
<dbReference type="OrthoDB" id="5862676at2759"/>
<sequence length="424" mass="48221">MFQMDGVVSTPARNTESWTDEDSDGKSLWFRRDGLTAVIEVRLMARTKNPPVSLILPLDNCFEVRILRVDNAAGCVFVRPVEEENLFHELQAQLASWSPKWAVPIDIEFLNEGTIFMICSGSFLCAFCIDESDRLKNAWDIILRLKLMVRLEKIYLASDGDEVFRGALIGQPLDKSLLYGIDIGQTRFVDKENICGLPAQLQPIPPLCFCGLLPTGATSEEVIELSMLDIESTYLCKIYKMLPPFFMDHPTSTMPPVLFIQLYKLTGEKNKYVEVVFSERHNMVAAAIEQLFAEHMAFHNSLMAPEICGQQFEEETANAFQEPSQSLNDVQANGDGSSVELKDFQFKQFSAVVPCQVKAIVTERIRYDMYWMRDLEILSNVFESMVNPVEPLANNSYKGEVSCIVRLARPFRSKHVLDRFCVYR</sequence>
<reference evidence="4" key="1">
    <citation type="submission" date="2016-06" db="UniProtKB">
        <authorList>
            <consortium name="WormBaseParasite"/>
        </authorList>
    </citation>
    <scope>IDENTIFICATION</scope>
</reference>
<dbReference type="Proteomes" id="UP000271098">
    <property type="component" value="Unassembled WGS sequence"/>
</dbReference>
<protein>
    <submittedName>
        <fullName evidence="4">Tudor domain-containing protein</fullName>
    </submittedName>
</protein>
<evidence type="ECO:0000313" key="4">
    <source>
        <dbReference type="WBParaSite" id="GPUH_0000020601-mRNA-1"/>
    </source>
</evidence>
<dbReference type="AlphaFoldDB" id="A0A183CUR6"/>
<evidence type="ECO:0000313" key="2">
    <source>
        <dbReference type="EMBL" id="VDK27613.1"/>
    </source>
</evidence>
<evidence type="ECO:0000256" key="1">
    <source>
        <dbReference type="SAM" id="MobiDB-lite"/>
    </source>
</evidence>
<name>A0A183CUR6_9BILA</name>
<accession>A0A183CUR6</accession>
<organism evidence="4">
    <name type="scientific">Gongylonema pulchrum</name>
    <dbReference type="NCBI Taxonomy" id="637853"/>
    <lineage>
        <taxon>Eukaryota</taxon>
        <taxon>Metazoa</taxon>
        <taxon>Ecdysozoa</taxon>
        <taxon>Nematoda</taxon>
        <taxon>Chromadorea</taxon>
        <taxon>Rhabditida</taxon>
        <taxon>Spirurina</taxon>
        <taxon>Spiruromorpha</taxon>
        <taxon>Spiruroidea</taxon>
        <taxon>Gongylonematidae</taxon>
        <taxon>Gongylonema</taxon>
    </lineage>
</organism>
<gene>
    <name evidence="2" type="ORF">GPUH_LOCUS207</name>
</gene>
<reference evidence="2 3" key="2">
    <citation type="submission" date="2018-11" db="EMBL/GenBank/DDBJ databases">
        <authorList>
            <consortium name="Pathogen Informatics"/>
        </authorList>
    </citation>
    <scope>NUCLEOTIDE SEQUENCE [LARGE SCALE GENOMIC DNA]</scope>
</reference>
<keyword evidence="3" id="KW-1185">Reference proteome</keyword>
<evidence type="ECO:0000313" key="3">
    <source>
        <dbReference type="Proteomes" id="UP000271098"/>
    </source>
</evidence>
<proteinExistence type="predicted"/>
<dbReference type="WBParaSite" id="GPUH_0000020601-mRNA-1">
    <property type="protein sequence ID" value="GPUH_0000020601-mRNA-1"/>
    <property type="gene ID" value="GPUH_0000020601"/>
</dbReference>